<organism evidence="1 2">
    <name type="scientific">Favolaschia claudopus</name>
    <dbReference type="NCBI Taxonomy" id="2862362"/>
    <lineage>
        <taxon>Eukaryota</taxon>
        <taxon>Fungi</taxon>
        <taxon>Dikarya</taxon>
        <taxon>Basidiomycota</taxon>
        <taxon>Agaricomycotina</taxon>
        <taxon>Agaricomycetes</taxon>
        <taxon>Agaricomycetidae</taxon>
        <taxon>Agaricales</taxon>
        <taxon>Marasmiineae</taxon>
        <taxon>Mycenaceae</taxon>
        <taxon>Favolaschia</taxon>
    </lineage>
</organism>
<dbReference type="AlphaFoldDB" id="A0AAW0A299"/>
<evidence type="ECO:0000313" key="2">
    <source>
        <dbReference type="Proteomes" id="UP001362999"/>
    </source>
</evidence>
<comment type="caution">
    <text evidence="1">The sequence shown here is derived from an EMBL/GenBank/DDBJ whole genome shotgun (WGS) entry which is preliminary data.</text>
</comment>
<reference evidence="1 2" key="1">
    <citation type="journal article" date="2024" name="J Genomics">
        <title>Draft genome sequencing and assembly of Favolaschia claudopus CIRM-BRFM 2984 isolated from oak limbs.</title>
        <authorList>
            <person name="Navarro D."/>
            <person name="Drula E."/>
            <person name="Chaduli D."/>
            <person name="Cazenave R."/>
            <person name="Ahrendt S."/>
            <person name="Wang J."/>
            <person name="Lipzen A."/>
            <person name="Daum C."/>
            <person name="Barry K."/>
            <person name="Grigoriev I.V."/>
            <person name="Favel A."/>
            <person name="Rosso M.N."/>
            <person name="Martin F."/>
        </authorList>
    </citation>
    <scope>NUCLEOTIDE SEQUENCE [LARGE SCALE GENOMIC DNA]</scope>
    <source>
        <strain evidence="1 2">CIRM-BRFM 2984</strain>
    </source>
</reference>
<gene>
    <name evidence="1" type="ORF">R3P38DRAFT_3219579</name>
</gene>
<proteinExistence type="predicted"/>
<dbReference type="Proteomes" id="UP001362999">
    <property type="component" value="Unassembled WGS sequence"/>
</dbReference>
<sequence>MVIPVLSDISLDDEPVASLPRISIDIKPVLNNIINLCDSDLDAEVSSGRFFKAKKINISRTQKVDHDEWAKKATKVGRSKGLDAILKEEENLWGKGTNGSTTHNTNCQILGNIPTCRSTHRCNGAYKCEFFDGSLLECYEHTDAEDMSLMRKIFDLQLIQNQMDAGSAAGKAAL</sequence>
<dbReference type="EMBL" id="JAWWNJ010000090">
    <property type="protein sequence ID" value="KAK6997490.1"/>
    <property type="molecule type" value="Genomic_DNA"/>
</dbReference>
<keyword evidence="2" id="KW-1185">Reference proteome</keyword>
<protein>
    <submittedName>
        <fullName evidence="1">Uncharacterized protein</fullName>
    </submittedName>
</protein>
<accession>A0AAW0A299</accession>
<evidence type="ECO:0000313" key="1">
    <source>
        <dbReference type="EMBL" id="KAK6997490.1"/>
    </source>
</evidence>
<name>A0AAW0A299_9AGAR</name>